<dbReference type="Proteomes" id="UP001626536">
    <property type="component" value="Chromosome"/>
</dbReference>
<dbReference type="InterPro" id="IPR005498">
    <property type="entry name" value="T4SS_VirB10/TraB/TrbI"/>
</dbReference>
<keyword evidence="9" id="KW-1185">Reference proteome</keyword>
<evidence type="ECO:0000256" key="2">
    <source>
        <dbReference type="ARBA" id="ARBA00010265"/>
    </source>
</evidence>
<evidence type="ECO:0000313" key="8">
    <source>
        <dbReference type="EMBL" id="WOJ88328.1"/>
    </source>
</evidence>
<feature type="transmembrane region" description="Helical" evidence="7">
    <location>
        <begin position="40"/>
        <end position="60"/>
    </location>
</feature>
<keyword evidence="5 7" id="KW-0472">Membrane</keyword>
<feature type="region of interest" description="Disordered" evidence="6">
    <location>
        <begin position="1"/>
        <end position="32"/>
    </location>
</feature>
<feature type="compositionally biased region" description="Acidic residues" evidence="6">
    <location>
        <begin position="1"/>
        <end position="11"/>
    </location>
</feature>
<dbReference type="CDD" id="cd16429">
    <property type="entry name" value="VirB10"/>
    <property type="match status" value="1"/>
</dbReference>
<comment type="similarity">
    <text evidence="2">Belongs to the TrbI/VirB10 family.</text>
</comment>
<comment type="subcellular location">
    <subcellularLocation>
        <location evidence="1">Membrane</location>
        <topology evidence="1">Single-pass membrane protein</topology>
    </subcellularLocation>
</comment>
<keyword evidence="3 7" id="KW-0812">Transmembrane</keyword>
<dbReference type="InterPro" id="IPR042217">
    <property type="entry name" value="T4SS_VirB10/TrbI"/>
</dbReference>
<evidence type="ECO:0000313" key="9">
    <source>
        <dbReference type="Proteomes" id="UP001626536"/>
    </source>
</evidence>
<dbReference type="RefSeq" id="WP_407337764.1">
    <property type="nucleotide sequence ID" value="NZ_CP136862.1"/>
</dbReference>
<evidence type="ECO:0000256" key="4">
    <source>
        <dbReference type="ARBA" id="ARBA00022989"/>
    </source>
</evidence>
<organism evidence="8 9">
    <name type="scientific">Methylocapsa polymorpha</name>
    <dbReference type="NCBI Taxonomy" id="3080828"/>
    <lineage>
        <taxon>Bacteria</taxon>
        <taxon>Pseudomonadati</taxon>
        <taxon>Pseudomonadota</taxon>
        <taxon>Alphaproteobacteria</taxon>
        <taxon>Hyphomicrobiales</taxon>
        <taxon>Beijerinckiaceae</taxon>
        <taxon>Methylocapsa</taxon>
    </lineage>
</organism>
<proteinExistence type="inferred from homology"/>
<evidence type="ECO:0000256" key="5">
    <source>
        <dbReference type="ARBA" id="ARBA00023136"/>
    </source>
</evidence>
<evidence type="ECO:0000256" key="7">
    <source>
        <dbReference type="SAM" id="Phobius"/>
    </source>
</evidence>
<dbReference type="Pfam" id="PF03743">
    <property type="entry name" value="TrbI"/>
    <property type="match status" value="1"/>
</dbReference>
<dbReference type="EMBL" id="CP136862">
    <property type="protein sequence ID" value="WOJ88328.1"/>
    <property type="molecule type" value="Genomic_DNA"/>
</dbReference>
<sequence>MSDGREEEEGLEPARRKEPPSPAFRLRPERPRVTRLSRKVLAGGAAAALLAVSGAVIWALQSKNNHGAAPEELYSIDHRATADGLASLPRDYAGVPRQAPPLGPPLPGDLGRPILNAQGQPSAEGISAMAPDPEAQRRAQEIEAARLSRLFASTNIRELPIPTIGPAAPSPDAGVGFGQAAQPSTDAAFAQNGQDRKLAFVNAAVDRRTTSPDRLAAPASPYVVQAGTIIPGALITGIRSDLPGQITAQVTENVYDSPTGRSLLIPQGARLIGQYDSQVAFGQTRVLLVWTRLILPGGKSIVLERQPGGDAAGTSGLEDQVDDHWGALFKAALLSTLLSVGSEVGVSNNENSLVQAIRSGASQSFNQTGQQIVGRNLNIQPTLTIRPGFPVRVIVNRDLVLEPYQG</sequence>
<reference evidence="8 9" key="1">
    <citation type="submission" date="2023-10" db="EMBL/GenBank/DDBJ databases">
        <title>Novel methanotroph of the genus Methylocapsa from a subarctic wetland.</title>
        <authorList>
            <person name="Belova S.E."/>
            <person name="Oshkin I.Y."/>
            <person name="Miroshnikov K."/>
            <person name="Dedysh S.N."/>
        </authorList>
    </citation>
    <scope>NUCLEOTIDE SEQUENCE [LARGE SCALE GENOMIC DNA]</scope>
    <source>
        <strain evidence="8 9">RX1</strain>
    </source>
</reference>
<gene>
    <name evidence="8" type="ORF">RZS28_10800</name>
</gene>
<evidence type="ECO:0000256" key="1">
    <source>
        <dbReference type="ARBA" id="ARBA00004167"/>
    </source>
</evidence>
<evidence type="ECO:0000256" key="6">
    <source>
        <dbReference type="SAM" id="MobiDB-lite"/>
    </source>
</evidence>
<protein>
    <submittedName>
        <fullName evidence="8">TrbI/VirB10 family protein</fullName>
    </submittedName>
</protein>
<keyword evidence="4 7" id="KW-1133">Transmembrane helix</keyword>
<evidence type="ECO:0000256" key="3">
    <source>
        <dbReference type="ARBA" id="ARBA00022692"/>
    </source>
</evidence>
<dbReference type="Gene3D" id="2.40.128.260">
    <property type="entry name" value="Type IV secretion system, VirB10/TraB/TrbI"/>
    <property type="match status" value="1"/>
</dbReference>
<accession>A0ABZ0HP79</accession>
<name>A0ABZ0HP79_9HYPH</name>